<dbReference type="GO" id="GO:0004475">
    <property type="term" value="F:mannose-1-phosphate guanylyltransferase (GTP) activity"/>
    <property type="evidence" value="ECO:0007669"/>
    <property type="project" value="InterPro"/>
</dbReference>
<evidence type="ECO:0000259" key="2">
    <source>
        <dbReference type="Pfam" id="PF22640"/>
    </source>
</evidence>
<dbReference type="Gene3D" id="3.90.550.10">
    <property type="entry name" value="Spore Coat Polysaccharide Biosynthesis Protein SpsA, Chain A"/>
    <property type="match status" value="1"/>
</dbReference>
<dbReference type="CDD" id="cd02509">
    <property type="entry name" value="GDP-M1P_Guanylyltransferase"/>
    <property type="match status" value="1"/>
</dbReference>
<dbReference type="PANTHER" id="PTHR46390">
    <property type="entry name" value="MANNOSE-1-PHOSPHATE GUANYLYLTRANSFERASE"/>
    <property type="match status" value="1"/>
</dbReference>
<proteinExistence type="predicted"/>
<comment type="caution">
    <text evidence="3">The sequence shown here is derived from an EMBL/GenBank/DDBJ whole genome shotgun (WGS) entry which is preliminary data.</text>
</comment>
<accession>A0A4R8UF38</accession>
<evidence type="ECO:0000313" key="4">
    <source>
        <dbReference type="Proteomes" id="UP000297866"/>
    </source>
</evidence>
<evidence type="ECO:0000259" key="1">
    <source>
        <dbReference type="Pfam" id="PF00483"/>
    </source>
</evidence>
<dbReference type="InterPro" id="IPR005835">
    <property type="entry name" value="NTP_transferase_dom"/>
</dbReference>
<keyword evidence="3" id="KW-0808">Transferase</keyword>
<keyword evidence="4" id="KW-1185">Reference proteome</keyword>
<name>A0A4R8UF38_9MICO</name>
<dbReference type="PANTHER" id="PTHR46390:SF1">
    <property type="entry name" value="MANNOSE-1-PHOSPHATE GUANYLYLTRANSFERASE"/>
    <property type="match status" value="1"/>
</dbReference>
<feature type="domain" description="Nucleotidyl transferase" evidence="1">
    <location>
        <begin position="14"/>
        <end position="295"/>
    </location>
</feature>
<dbReference type="Proteomes" id="UP000297866">
    <property type="component" value="Unassembled WGS sequence"/>
</dbReference>
<reference evidence="3 4" key="1">
    <citation type="submission" date="2019-03" db="EMBL/GenBank/DDBJ databases">
        <title>Genomics of glacier-inhabiting Cryobacterium strains.</title>
        <authorList>
            <person name="Liu Q."/>
            <person name="Xin Y.-H."/>
        </authorList>
    </citation>
    <scope>NUCLEOTIDE SEQUENCE [LARGE SCALE GENOMIC DNA]</scope>
    <source>
        <strain evidence="3 4">Sr47</strain>
    </source>
</reference>
<dbReference type="InterPro" id="IPR054566">
    <property type="entry name" value="ManC/GMP-like_b-helix"/>
</dbReference>
<evidence type="ECO:0000313" key="3">
    <source>
        <dbReference type="EMBL" id="TFB52347.1"/>
    </source>
</evidence>
<dbReference type="InterPro" id="IPR029044">
    <property type="entry name" value="Nucleotide-diphossugar_trans"/>
</dbReference>
<dbReference type="GO" id="GO:0009298">
    <property type="term" value="P:GDP-mannose biosynthetic process"/>
    <property type="evidence" value="ECO:0007669"/>
    <property type="project" value="TreeGrafter"/>
</dbReference>
<dbReference type="EMBL" id="SOEZ01000036">
    <property type="protein sequence ID" value="TFB52347.1"/>
    <property type="molecule type" value="Genomic_DNA"/>
</dbReference>
<organism evidence="3 4">
    <name type="scientific">Cryobacterium tagatosivorans</name>
    <dbReference type="NCBI Taxonomy" id="1259199"/>
    <lineage>
        <taxon>Bacteria</taxon>
        <taxon>Bacillati</taxon>
        <taxon>Actinomycetota</taxon>
        <taxon>Actinomycetes</taxon>
        <taxon>Micrococcales</taxon>
        <taxon>Microbacteriaceae</taxon>
        <taxon>Cryobacterium</taxon>
    </lineage>
</organism>
<dbReference type="Pfam" id="PF22640">
    <property type="entry name" value="ManC_GMP_beta-helix"/>
    <property type="match status" value="1"/>
</dbReference>
<feature type="domain" description="MannoseP isomerase/GMP-like beta-helix" evidence="2">
    <location>
        <begin position="312"/>
        <end position="364"/>
    </location>
</feature>
<dbReference type="InterPro" id="IPR051161">
    <property type="entry name" value="Mannose-6P_isomerase_type2"/>
</dbReference>
<sequence length="373" mass="39665">MPQPSAPIERFYSVIPAGGIGSRLWPLSRADAPKFLHDLTGSGQTLLRDTWERLAPLSGEQRVMVVTGRAHRAAVEEQLPELADHNVVLESEPRESSAAIGLAAAILEKREPGVIIGSFAADHVIKGSAQFRDAVTEAVVAADAGYIVTIGIRPTEPAVGFGYIKCAGPLAIPEAPSALAVERFVEKPDLQTAEEYLADGQYLWNAGMFIARADRLLEEIGRSEPELLAGLLELAEAWDTPRRGAVVDQVWPRLKKIAIDYSVAEPVAATGKLAVIPGQFDWDDVGDFASIAKIHSGGRKHDLAILGEGARVLADSSSGIVVSHTKRMIALVGVEDIVVVDTPDALLVTTSANAQKVKAVVDALKLSGSSDVL</sequence>
<gene>
    <name evidence="3" type="ORF">E3O23_06795</name>
</gene>
<dbReference type="Pfam" id="PF00483">
    <property type="entry name" value="NTP_transferase"/>
    <property type="match status" value="1"/>
</dbReference>
<dbReference type="AlphaFoldDB" id="A0A4R8UF38"/>
<keyword evidence="3" id="KW-0548">Nucleotidyltransferase</keyword>
<dbReference type="OrthoDB" id="9806359at2"/>
<dbReference type="InterPro" id="IPR049577">
    <property type="entry name" value="GMPP_N"/>
</dbReference>
<protein>
    <submittedName>
        <fullName evidence="3">Mannose-1-phosphate guanylyltransferase</fullName>
    </submittedName>
</protein>
<dbReference type="SUPFAM" id="SSF53448">
    <property type="entry name" value="Nucleotide-diphospho-sugar transferases"/>
    <property type="match status" value="1"/>
</dbReference>
<dbReference type="SUPFAM" id="SSF159283">
    <property type="entry name" value="Guanosine diphospho-D-mannose pyrophosphorylase/mannose-6-phosphate isomerase linker domain"/>
    <property type="match status" value="1"/>
</dbReference>
<dbReference type="RefSeq" id="WP_134489410.1">
    <property type="nucleotide sequence ID" value="NZ_SOEZ01000036.1"/>
</dbReference>